<proteinExistence type="predicted"/>
<accession>A0A5C3M6K9</accession>
<feature type="compositionally biased region" description="Basic residues" evidence="1">
    <location>
        <begin position="82"/>
        <end position="91"/>
    </location>
</feature>
<evidence type="ECO:0000313" key="3">
    <source>
        <dbReference type="Proteomes" id="UP000308652"/>
    </source>
</evidence>
<feature type="compositionally biased region" description="Basic residues" evidence="1">
    <location>
        <begin position="1"/>
        <end position="21"/>
    </location>
</feature>
<evidence type="ECO:0000256" key="1">
    <source>
        <dbReference type="SAM" id="MobiDB-lite"/>
    </source>
</evidence>
<evidence type="ECO:0000313" key="2">
    <source>
        <dbReference type="EMBL" id="TFK39498.1"/>
    </source>
</evidence>
<name>A0A5C3M6K9_9AGAR</name>
<dbReference type="Proteomes" id="UP000308652">
    <property type="component" value="Unassembled WGS sequence"/>
</dbReference>
<gene>
    <name evidence="2" type="ORF">BDQ12DRAFT_681890</name>
</gene>
<feature type="region of interest" description="Disordered" evidence="1">
    <location>
        <begin position="1"/>
        <end position="103"/>
    </location>
</feature>
<organism evidence="2 3">
    <name type="scientific">Crucibulum laeve</name>
    <dbReference type="NCBI Taxonomy" id="68775"/>
    <lineage>
        <taxon>Eukaryota</taxon>
        <taxon>Fungi</taxon>
        <taxon>Dikarya</taxon>
        <taxon>Basidiomycota</taxon>
        <taxon>Agaricomycotina</taxon>
        <taxon>Agaricomycetes</taxon>
        <taxon>Agaricomycetidae</taxon>
        <taxon>Agaricales</taxon>
        <taxon>Agaricineae</taxon>
        <taxon>Nidulariaceae</taxon>
        <taxon>Crucibulum</taxon>
    </lineage>
</organism>
<protein>
    <submittedName>
        <fullName evidence="2">Uncharacterized protein</fullName>
    </submittedName>
</protein>
<feature type="compositionally biased region" description="Low complexity" evidence="1">
    <location>
        <begin position="93"/>
        <end position="103"/>
    </location>
</feature>
<reference evidence="2 3" key="1">
    <citation type="journal article" date="2019" name="Nat. Ecol. Evol.">
        <title>Megaphylogeny resolves global patterns of mushroom evolution.</title>
        <authorList>
            <person name="Varga T."/>
            <person name="Krizsan K."/>
            <person name="Foldi C."/>
            <person name="Dima B."/>
            <person name="Sanchez-Garcia M."/>
            <person name="Sanchez-Ramirez S."/>
            <person name="Szollosi G.J."/>
            <person name="Szarkandi J.G."/>
            <person name="Papp V."/>
            <person name="Albert L."/>
            <person name="Andreopoulos W."/>
            <person name="Angelini C."/>
            <person name="Antonin V."/>
            <person name="Barry K.W."/>
            <person name="Bougher N.L."/>
            <person name="Buchanan P."/>
            <person name="Buyck B."/>
            <person name="Bense V."/>
            <person name="Catcheside P."/>
            <person name="Chovatia M."/>
            <person name="Cooper J."/>
            <person name="Damon W."/>
            <person name="Desjardin D."/>
            <person name="Finy P."/>
            <person name="Geml J."/>
            <person name="Haridas S."/>
            <person name="Hughes K."/>
            <person name="Justo A."/>
            <person name="Karasinski D."/>
            <person name="Kautmanova I."/>
            <person name="Kiss B."/>
            <person name="Kocsube S."/>
            <person name="Kotiranta H."/>
            <person name="LaButti K.M."/>
            <person name="Lechner B.E."/>
            <person name="Liimatainen K."/>
            <person name="Lipzen A."/>
            <person name="Lukacs Z."/>
            <person name="Mihaltcheva S."/>
            <person name="Morgado L.N."/>
            <person name="Niskanen T."/>
            <person name="Noordeloos M.E."/>
            <person name="Ohm R.A."/>
            <person name="Ortiz-Santana B."/>
            <person name="Ovrebo C."/>
            <person name="Racz N."/>
            <person name="Riley R."/>
            <person name="Savchenko A."/>
            <person name="Shiryaev A."/>
            <person name="Soop K."/>
            <person name="Spirin V."/>
            <person name="Szebenyi C."/>
            <person name="Tomsovsky M."/>
            <person name="Tulloss R.E."/>
            <person name="Uehling J."/>
            <person name="Grigoriev I.V."/>
            <person name="Vagvolgyi C."/>
            <person name="Papp T."/>
            <person name="Martin F.M."/>
            <person name="Miettinen O."/>
            <person name="Hibbett D.S."/>
            <person name="Nagy L.G."/>
        </authorList>
    </citation>
    <scope>NUCLEOTIDE SEQUENCE [LARGE SCALE GENOMIC DNA]</scope>
    <source>
        <strain evidence="2 3">CBS 166.37</strain>
    </source>
</reference>
<dbReference type="EMBL" id="ML213599">
    <property type="protein sequence ID" value="TFK39498.1"/>
    <property type="molecule type" value="Genomic_DNA"/>
</dbReference>
<dbReference type="AlphaFoldDB" id="A0A5C3M6K9"/>
<sequence>MLSRYRRGPKLRHFSSSKRCHSNNPSNNLSRSSSSSRPNSNRLNNNSRYPSNSSHSNLSPNKPNRSNRKCYSSRWPKCNSSSRRRVHHGRNPSRLSSHNAHNLSNNSTLSVRLLNRGIFLHLNNHSNRKCPNNPSNPPLARTFHNLRNPPRSNPPPLLPNQIPHQYLLDFTLPFLTPISSKPRLLVAVLQRLSISALLV</sequence>
<feature type="compositionally biased region" description="Low complexity" evidence="1">
    <location>
        <begin position="22"/>
        <end position="61"/>
    </location>
</feature>
<keyword evidence="3" id="KW-1185">Reference proteome</keyword>